<organism evidence="1 2">
    <name type="scientific">Psychroflexus salarius</name>
    <dbReference type="NCBI Taxonomy" id="1155689"/>
    <lineage>
        <taxon>Bacteria</taxon>
        <taxon>Pseudomonadati</taxon>
        <taxon>Bacteroidota</taxon>
        <taxon>Flavobacteriia</taxon>
        <taxon>Flavobacteriales</taxon>
        <taxon>Flavobacteriaceae</taxon>
        <taxon>Psychroflexus</taxon>
    </lineage>
</organism>
<gene>
    <name evidence="1" type="ORF">SAMN05444278_106148</name>
</gene>
<dbReference type="AlphaFoldDB" id="A0A1M4WTE4"/>
<dbReference type="EMBL" id="FQTW01000006">
    <property type="protein sequence ID" value="SHE84252.1"/>
    <property type="molecule type" value="Genomic_DNA"/>
</dbReference>
<dbReference type="RefSeq" id="WP_073193258.1">
    <property type="nucleotide sequence ID" value="NZ_FQTW01000006.1"/>
</dbReference>
<reference evidence="1 2" key="1">
    <citation type="submission" date="2016-11" db="EMBL/GenBank/DDBJ databases">
        <authorList>
            <person name="Jaros S."/>
            <person name="Januszkiewicz K."/>
            <person name="Wedrychowicz H."/>
        </authorList>
    </citation>
    <scope>NUCLEOTIDE SEQUENCE [LARGE SCALE GENOMIC DNA]</scope>
    <source>
        <strain evidence="1 2">DSM 25661</strain>
    </source>
</reference>
<evidence type="ECO:0000313" key="1">
    <source>
        <dbReference type="EMBL" id="SHE84252.1"/>
    </source>
</evidence>
<protein>
    <submittedName>
        <fullName evidence="1">Uncharacterized protein</fullName>
    </submittedName>
</protein>
<accession>A0A1M4WTE4</accession>
<sequence length="287" mass="33578">MEMTELENFKSELLAQKYVLPKHFGFSTRMVSYWKSKQVLPFFQKDQHGRMNIPQAVWLHLVNELSEVGISTKHLSQLAYSIWQQPIEDGFFDRKLNTAIKAEQRKKSPNQQRIEGLNQILNDPLLQLQLAQEQNFFVDAIVDSILVNYKPISFYYLPKKEEWFINSGIKALTEESLSYITDQTYICIPLMPFISKIVSVEFELIDQDLAYLNTVENKLRNIIKTRSPKFIEVIIDHNKLQPLIIREQHKSAEALAEFILNNKFPKTGKIVVEKRAQDNYKLTILTK</sequence>
<keyword evidence="2" id="KW-1185">Reference proteome</keyword>
<name>A0A1M4WTE4_9FLAO</name>
<evidence type="ECO:0000313" key="2">
    <source>
        <dbReference type="Proteomes" id="UP000184462"/>
    </source>
</evidence>
<proteinExistence type="predicted"/>
<dbReference type="Proteomes" id="UP000184462">
    <property type="component" value="Unassembled WGS sequence"/>
</dbReference>
<dbReference type="OrthoDB" id="1427473at2"/>